<sequence>MKEILIRKAGKSDLQDIQRLLSTYFLDMEGLKAEDFFVAEIDGQIRGCAALIMSGSQGKRFLELHSIAVHPNFRGKGIGTRLVKHLLTTIDEPASDLYVRTTAPQFFEKLNFEKIKNPQKLLLWEDCKMCEHFEKCTQFTMKYSCN</sequence>
<dbReference type="EMBL" id="CP009501">
    <property type="protein sequence ID" value="AKB13804.1"/>
    <property type="molecule type" value="Genomic_DNA"/>
</dbReference>
<reference evidence="4 5" key="1">
    <citation type="submission" date="2014-07" db="EMBL/GenBank/DDBJ databases">
        <title>Methanogenic archaea and the global carbon cycle.</title>
        <authorList>
            <person name="Henriksen J.R."/>
            <person name="Luke J."/>
            <person name="Reinhart S."/>
            <person name="Benedict M.N."/>
            <person name="Youngblut N.D."/>
            <person name="Metcalf M.E."/>
            <person name="Whitaker R.J."/>
            <person name="Metcalf W.W."/>
        </authorList>
    </citation>
    <scope>NUCLEOTIDE SEQUENCE [LARGE SCALE GENOMIC DNA]</scope>
    <source>
        <strain evidence="5">ATCC 43570 / DSM 1825 / OCM 12 / VKM B-1830 / TM-1</strain>
    </source>
</reference>
<dbReference type="Pfam" id="PF13508">
    <property type="entry name" value="Acetyltransf_7"/>
    <property type="match status" value="1"/>
</dbReference>
<dbReference type="PANTHER" id="PTHR43877">
    <property type="entry name" value="AMINOALKYLPHOSPHONATE N-ACETYLTRANSFERASE-RELATED-RELATED"/>
    <property type="match status" value="1"/>
</dbReference>
<feature type="domain" description="N-acetyltransferase" evidence="3">
    <location>
        <begin position="4"/>
        <end position="134"/>
    </location>
</feature>
<dbReference type="InterPro" id="IPR000182">
    <property type="entry name" value="GNAT_dom"/>
</dbReference>
<accession>A0A0E3H9B3</accession>
<dbReference type="AlphaFoldDB" id="A0A0E3H9B3"/>
<evidence type="ECO:0000313" key="5">
    <source>
        <dbReference type="Proteomes" id="UP000066529"/>
    </source>
</evidence>
<keyword evidence="2 4" id="KW-0012">Acyltransferase</keyword>
<dbReference type="PROSITE" id="PS51186">
    <property type="entry name" value="GNAT"/>
    <property type="match status" value="1"/>
</dbReference>
<dbReference type="InterPro" id="IPR016181">
    <property type="entry name" value="Acyl_CoA_acyltransferase"/>
</dbReference>
<dbReference type="Gene3D" id="3.40.630.30">
    <property type="match status" value="1"/>
</dbReference>
<dbReference type="GeneID" id="41602570"/>
<dbReference type="RefSeq" id="WP_048167794.1">
    <property type="nucleotide sequence ID" value="NZ_CP009501.1"/>
</dbReference>
<dbReference type="EC" id="2.3.1.1" evidence="4"/>
<dbReference type="SUPFAM" id="SSF55729">
    <property type="entry name" value="Acyl-CoA N-acyltransferases (Nat)"/>
    <property type="match status" value="1"/>
</dbReference>
<name>A0A0E3H9B3_METTT</name>
<dbReference type="GO" id="GO:0016747">
    <property type="term" value="F:acyltransferase activity, transferring groups other than amino-acyl groups"/>
    <property type="evidence" value="ECO:0007669"/>
    <property type="project" value="InterPro"/>
</dbReference>
<keyword evidence="1 4" id="KW-0808">Transferase</keyword>
<dbReference type="InterPro" id="IPR050832">
    <property type="entry name" value="Bact_Acetyltransf"/>
</dbReference>
<protein>
    <submittedName>
        <fullName evidence="4">N-acetylglutamate synthase</fullName>
        <ecNumber evidence="4">2.3.1.1</ecNumber>
    </submittedName>
</protein>
<dbReference type="PATRIC" id="fig|523844.20.peg.2520"/>
<gene>
    <name evidence="4" type="ORF">MSTHT_2046</name>
</gene>
<dbReference type="Proteomes" id="UP000066529">
    <property type="component" value="Chromosome"/>
</dbReference>
<proteinExistence type="predicted"/>
<organism evidence="4 5">
    <name type="scientific">Methanosarcina thermophila (strain ATCC 43570 / DSM 1825 / OCM 12 / VKM B-1830 / TM-1)</name>
    <dbReference type="NCBI Taxonomy" id="523844"/>
    <lineage>
        <taxon>Archaea</taxon>
        <taxon>Methanobacteriati</taxon>
        <taxon>Methanobacteriota</taxon>
        <taxon>Stenosarchaea group</taxon>
        <taxon>Methanomicrobia</taxon>
        <taxon>Methanosarcinales</taxon>
        <taxon>Methanosarcinaceae</taxon>
        <taxon>Methanosarcina</taxon>
    </lineage>
</organism>
<dbReference type="HOGENOM" id="CLU_119519_1_0_2"/>
<dbReference type="STRING" id="523844.MSTHT_2046"/>
<dbReference type="KEGG" id="mthr:MSTHT_2046"/>
<evidence type="ECO:0000259" key="3">
    <source>
        <dbReference type="PROSITE" id="PS51186"/>
    </source>
</evidence>
<dbReference type="CDD" id="cd04301">
    <property type="entry name" value="NAT_SF"/>
    <property type="match status" value="1"/>
</dbReference>
<evidence type="ECO:0000256" key="2">
    <source>
        <dbReference type="ARBA" id="ARBA00023315"/>
    </source>
</evidence>
<dbReference type="OrthoDB" id="194677at2157"/>
<evidence type="ECO:0000313" key="4">
    <source>
        <dbReference type="EMBL" id="AKB13804.1"/>
    </source>
</evidence>
<evidence type="ECO:0000256" key="1">
    <source>
        <dbReference type="ARBA" id="ARBA00022679"/>
    </source>
</evidence>